<reference evidence="1 2" key="1">
    <citation type="submission" date="2018-02" db="EMBL/GenBank/DDBJ databases">
        <title>The draft genome of Sphingobacterium sp. 5JN-11.</title>
        <authorList>
            <person name="Liu L."/>
            <person name="Li L."/>
            <person name="Liang L."/>
            <person name="Zhang X."/>
            <person name="Wang T."/>
        </authorList>
    </citation>
    <scope>NUCLEOTIDE SEQUENCE [LARGE SCALE GENOMIC DNA]</scope>
    <source>
        <strain evidence="1 2">5JN-11</strain>
    </source>
</reference>
<proteinExistence type="predicted"/>
<name>A0A2S9J034_9SPHI</name>
<dbReference type="Proteomes" id="UP000239711">
    <property type="component" value="Unassembled WGS sequence"/>
</dbReference>
<gene>
    <name evidence="1" type="ORF">C5745_17105</name>
</gene>
<comment type="caution">
    <text evidence="1">The sequence shown here is derived from an EMBL/GenBank/DDBJ whole genome shotgun (WGS) entry which is preliminary data.</text>
</comment>
<dbReference type="EMBL" id="PVBQ01000017">
    <property type="protein sequence ID" value="PRD46139.1"/>
    <property type="molecule type" value="Genomic_DNA"/>
</dbReference>
<keyword evidence="2" id="KW-1185">Reference proteome</keyword>
<evidence type="ECO:0000313" key="1">
    <source>
        <dbReference type="EMBL" id="PRD46139.1"/>
    </source>
</evidence>
<dbReference type="AlphaFoldDB" id="A0A2S9J034"/>
<sequence length="138" mass="16124">MQLHKMIKERINFFIIVLVSFTTISCDSYERYYEQNRNDLDQLAAVLLTQLEDEDVYCIDDSLNSLSEKMRDLGIDCVNRDTIEGTLNFIFQHRQSLSSVEFIYQYDASTGNPKSFPKAGEVVEKLSDKWFVRKIAFD</sequence>
<dbReference type="RefSeq" id="WP_105718234.1">
    <property type="nucleotide sequence ID" value="NZ_PVBQ01000017.1"/>
</dbReference>
<protein>
    <submittedName>
        <fullName evidence="1">Uncharacterized protein</fullName>
    </submittedName>
</protein>
<accession>A0A2S9J034</accession>
<dbReference type="PROSITE" id="PS51257">
    <property type="entry name" value="PROKAR_LIPOPROTEIN"/>
    <property type="match status" value="1"/>
</dbReference>
<evidence type="ECO:0000313" key="2">
    <source>
        <dbReference type="Proteomes" id="UP000239711"/>
    </source>
</evidence>
<organism evidence="1 2">
    <name type="scientific">Sphingobacterium haloxyli</name>
    <dbReference type="NCBI Taxonomy" id="2100533"/>
    <lineage>
        <taxon>Bacteria</taxon>
        <taxon>Pseudomonadati</taxon>
        <taxon>Bacteroidota</taxon>
        <taxon>Sphingobacteriia</taxon>
        <taxon>Sphingobacteriales</taxon>
        <taxon>Sphingobacteriaceae</taxon>
        <taxon>Sphingobacterium</taxon>
    </lineage>
</organism>